<evidence type="ECO:0000313" key="1">
    <source>
        <dbReference type="EMBL" id="SEI53846.1"/>
    </source>
</evidence>
<dbReference type="AlphaFoldDB" id="A0A1H6RHC2"/>
<dbReference type="EMBL" id="FNYD01000001">
    <property type="protein sequence ID" value="SEI53846.1"/>
    <property type="molecule type" value="Genomic_DNA"/>
</dbReference>
<sequence length="202" mass="23282">MRSFRPIRSLLISMLWWIWLNFRFRDRLDHSACPPCKHGRGRTLARNCAHFKSIDTLDGPHQARAGQEPTGAAIQKRLAHQTVRQPTGRLIGAEREAQRAASSNDPAKLSQCQKGIRYGFQRPDTGHKIERAVFKRQRLQSFLHLRHRNVRAARKHGCRRVEQGHQLRRHALGNQCTGQFAGAAARIQQLRVRRCERAHQSL</sequence>
<dbReference type="Proteomes" id="UP000199379">
    <property type="component" value="Unassembled WGS sequence"/>
</dbReference>
<accession>A0A1H6RHC2</accession>
<name>A0A1H6RHC2_9RHOB</name>
<proteinExistence type="predicted"/>
<keyword evidence="2" id="KW-1185">Reference proteome</keyword>
<organism evidence="1 2">
    <name type="scientific">Cribrihabitans marinus</name>
    <dbReference type="NCBI Taxonomy" id="1227549"/>
    <lineage>
        <taxon>Bacteria</taxon>
        <taxon>Pseudomonadati</taxon>
        <taxon>Pseudomonadota</taxon>
        <taxon>Alphaproteobacteria</taxon>
        <taxon>Rhodobacterales</taxon>
        <taxon>Paracoccaceae</taxon>
        <taxon>Cribrihabitans</taxon>
    </lineage>
</organism>
<protein>
    <submittedName>
        <fullName evidence="1">Uncharacterized protein</fullName>
    </submittedName>
</protein>
<evidence type="ECO:0000313" key="2">
    <source>
        <dbReference type="Proteomes" id="UP000199379"/>
    </source>
</evidence>
<reference evidence="1 2" key="1">
    <citation type="submission" date="2016-10" db="EMBL/GenBank/DDBJ databases">
        <authorList>
            <person name="de Groot N.N."/>
        </authorList>
    </citation>
    <scope>NUCLEOTIDE SEQUENCE [LARGE SCALE GENOMIC DNA]</scope>
    <source>
        <strain evidence="1 2">DSM 29340</strain>
    </source>
</reference>
<gene>
    <name evidence="1" type="ORF">SAMN05444007_101493</name>
</gene>